<evidence type="ECO:0000256" key="1">
    <source>
        <dbReference type="ARBA" id="ARBA00023239"/>
    </source>
</evidence>
<dbReference type="OrthoDB" id="8673173at2"/>
<proteinExistence type="predicted"/>
<dbReference type="Pfam" id="PF04909">
    <property type="entry name" value="Amidohydro_2"/>
    <property type="match status" value="1"/>
</dbReference>
<dbReference type="GO" id="GO:0005829">
    <property type="term" value="C:cytosol"/>
    <property type="evidence" value="ECO:0007669"/>
    <property type="project" value="TreeGrafter"/>
</dbReference>
<evidence type="ECO:0000313" key="3">
    <source>
        <dbReference type="EMBL" id="TVS85225.1"/>
    </source>
</evidence>
<dbReference type="GO" id="GO:0016831">
    <property type="term" value="F:carboxy-lyase activity"/>
    <property type="evidence" value="ECO:0007669"/>
    <property type="project" value="InterPro"/>
</dbReference>
<comment type="caution">
    <text evidence="3">The sequence shown here is derived from an EMBL/GenBank/DDBJ whole genome shotgun (WGS) entry which is preliminary data.</text>
</comment>
<sequence length="328" mass="36229">MKTIGLEEHFVTADVLHAWRGLEAHWQNPAGLSAADDIVRRLAELDEERLAAMEDTGLDVQVLSLTSPGVQNLAPNDAVTLQTTCNDLVADAVRAHPDHLQGFATLATSDPIKAASELERAVTTLGLNGAMIFPRSRGRSLEHRDFWPIFEAAAALNAPLYLHPQVPPPPVQAAYYGGFADTVNAGLATYGIGWHYDVGVALLRLILAGVFDHFPNLEVIVGHWGEMVLFYLDRVDDLSTATKRARPISEYFRTNVLVTPSGIFSQRYLRWALEVIGVDRILFSTDYPYRCASHNGARRFLEEADLSDVERGKIASGNWNRICAGIRR</sequence>
<dbReference type="RefSeq" id="WP_144954415.1">
    <property type="nucleotide sequence ID" value="NZ_VMQU01000103.1"/>
</dbReference>
<dbReference type="PANTHER" id="PTHR21240">
    <property type="entry name" value="2-AMINO-3-CARBOXYLMUCONATE-6-SEMIALDEHYDE DECARBOXYLASE"/>
    <property type="match status" value="1"/>
</dbReference>
<gene>
    <name evidence="3" type="ORF">FPZ47_20235</name>
</gene>
<dbReference type="GO" id="GO:0016787">
    <property type="term" value="F:hydrolase activity"/>
    <property type="evidence" value="ECO:0007669"/>
    <property type="project" value="UniProtKB-KW"/>
</dbReference>
<feature type="domain" description="Amidohydrolase-related" evidence="2">
    <location>
        <begin position="39"/>
        <end position="318"/>
    </location>
</feature>
<dbReference type="PANTHER" id="PTHR21240:SF30">
    <property type="entry name" value="AMIDOHYDROLASE-RELATED DOMAIN-CONTAINING PROTEIN-RELATED"/>
    <property type="match status" value="1"/>
</dbReference>
<dbReference type="Proteomes" id="UP000320513">
    <property type="component" value="Unassembled WGS sequence"/>
</dbReference>
<dbReference type="InterPro" id="IPR032465">
    <property type="entry name" value="ACMSD"/>
</dbReference>
<keyword evidence="4" id="KW-1185">Reference proteome</keyword>
<protein>
    <submittedName>
        <fullName evidence="3">Amidohydrolase</fullName>
    </submittedName>
</protein>
<dbReference type="AlphaFoldDB" id="A0A557XHQ4"/>
<dbReference type="InterPro" id="IPR032466">
    <property type="entry name" value="Metal_Hydrolase"/>
</dbReference>
<dbReference type="SUPFAM" id="SSF51556">
    <property type="entry name" value="Metallo-dependent hydrolases"/>
    <property type="match status" value="1"/>
</dbReference>
<dbReference type="Gene3D" id="3.20.20.140">
    <property type="entry name" value="Metal-dependent hydrolases"/>
    <property type="match status" value="1"/>
</dbReference>
<accession>A0A557XHQ4</accession>
<reference evidence="3 4" key="1">
    <citation type="submission" date="2019-07" db="EMBL/GenBank/DDBJ databases">
        <title>New Mycobacterium species.</title>
        <authorList>
            <person name="Tortoli E."/>
            <person name="Ghielmetti G."/>
            <person name="Friedel U."/>
            <person name="Trovato A."/>
        </authorList>
    </citation>
    <scope>NUCLEOTIDE SEQUENCE [LARGE SCALE GENOMIC DNA]</scope>
    <source>
        <strain evidence="3 4">16-83</strain>
    </source>
</reference>
<dbReference type="EMBL" id="VMQU01000103">
    <property type="protein sequence ID" value="TVS85225.1"/>
    <property type="molecule type" value="Genomic_DNA"/>
</dbReference>
<evidence type="ECO:0000313" key="4">
    <source>
        <dbReference type="Proteomes" id="UP000320513"/>
    </source>
</evidence>
<organism evidence="3 4">
    <name type="scientific">Mycobacterium helveticum</name>
    <dbReference type="NCBI Taxonomy" id="2592811"/>
    <lineage>
        <taxon>Bacteria</taxon>
        <taxon>Bacillati</taxon>
        <taxon>Actinomycetota</taxon>
        <taxon>Actinomycetes</taxon>
        <taxon>Mycobacteriales</taxon>
        <taxon>Mycobacteriaceae</taxon>
        <taxon>Mycobacterium</taxon>
    </lineage>
</organism>
<name>A0A557XHQ4_9MYCO</name>
<evidence type="ECO:0000259" key="2">
    <source>
        <dbReference type="Pfam" id="PF04909"/>
    </source>
</evidence>
<dbReference type="InterPro" id="IPR006680">
    <property type="entry name" value="Amidohydro-rel"/>
</dbReference>
<dbReference type="GO" id="GO:0019748">
    <property type="term" value="P:secondary metabolic process"/>
    <property type="evidence" value="ECO:0007669"/>
    <property type="project" value="TreeGrafter"/>
</dbReference>
<keyword evidence="3" id="KW-0378">Hydrolase</keyword>
<keyword evidence="1" id="KW-0456">Lyase</keyword>